<feature type="coiled-coil region" evidence="1">
    <location>
        <begin position="62"/>
        <end position="96"/>
    </location>
</feature>
<dbReference type="SUPFAM" id="SSF46689">
    <property type="entry name" value="Homeodomain-like"/>
    <property type="match status" value="1"/>
</dbReference>
<dbReference type="InterPro" id="IPR009057">
    <property type="entry name" value="Homeodomain-like_sf"/>
</dbReference>
<dbReference type="RefSeq" id="WP_093834480.1">
    <property type="nucleotide sequence ID" value="NZ_FOLQ01000034.1"/>
</dbReference>
<reference evidence="2 3" key="1">
    <citation type="submission" date="2016-10" db="EMBL/GenBank/DDBJ databases">
        <authorList>
            <person name="de Groot N.N."/>
        </authorList>
    </citation>
    <scope>NUCLEOTIDE SEQUENCE [LARGE SCALE GENOMIC DNA]</scope>
    <source>
        <strain evidence="2 3">DSM 26130</strain>
    </source>
</reference>
<dbReference type="PANTHER" id="PTHR33215:SF13">
    <property type="entry name" value="PROTEIN DISTAL ANTENNA"/>
    <property type="match status" value="1"/>
</dbReference>
<dbReference type="GO" id="GO:0003677">
    <property type="term" value="F:DNA binding"/>
    <property type="evidence" value="ECO:0007669"/>
    <property type="project" value="InterPro"/>
</dbReference>
<name>A0A1I2GQ77_9BACT</name>
<dbReference type="OrthoDB" id="884299at2"/>
<proteinExistence type="predicted"/>
<dbReference type="Gene3D" id="1.10.10.60">
    <property type="entry name" value="Homeodomain-like"/>
    <property type="match status" value="1"/>
</dbReference>
<dbReference type="Proteomes" id="UP000198598">
    <property type="component" value="Unassembled WGS sequence"/>
</dbReference>
<accession>A0A1I2GQ77</accession>
<dbReference type="InterPro" id="IPR051839">
    <property type="entry name" value="RD_transcriptional_regulator"/>
</dbReference>
<dbReference type="GO" id="GO:0006313">
    <property type="term" value="P:DNA transposition"/>
    <property type="evidence" value="ECO:0007669"/>
    <property type="project" value="InterPro"/>
</dbReference>
<organism evidence="2 3">
    <name type="scientific">Spirosoma endophyticum</name>
    <dbReference type="NCBI Taxonomy" id="662367"/>
    <lineage>
        <taxon>Bacteria</taxon>
        <taxon>Pseudomonadati</taxon>
        <taxon>Bacteroidota</taxon>
        <taxon>Cytophagia</taxon>
        <taxon>Cytophagales</taxon>
        <taxon>Cytophagaceae</taxon>
        <taxon>Spirosoma</taxon>
    </lineage>
</organism>
<evidence type="ECO:0000313" key="3">
    <source>
        <dbReference type="Proteomes" id="UP000198598"/>
    </source>
</evidence>
<dbReference type="Pfam" id="PF01527">
    <property type="entry name" value="HTH_Tnp_1"/>
    <property type="match status" value="1"/>
</dbReference>
<sequence length="97" mass="11311">MQQPSRPKTRRKYDADFKNEVVKMLANGQTAAYVSKALGVSENLIYRWKNQTQGVRKVISEQSELALENQQLKDRVRQLETEREILKKALSIFSRQT</sequence>
<dbReference type="STRING" id="662367.SAMN05216167_13423"/>
<keyword evidence="3" id="KW-1185">Reference proteome</keyword>
<evidence type="ECO:0000256" key="1">
    <source>
        <dbReference type="SAM" id="Coils"/>
    </source>
</evidence>
<dbReference type="EMBL" id="FOLQ01000034">
    <property type="protein sequence ID" value="SFF18997.1"/>
    <property type="molecule type" value="Genomic_DNA"/>
</dbReference>
<dbReference type="InterPro" id="IPR002514">
    <property type="entry name" value="Transposase_8"/>
</dbReference>
<keyword evidence="1" id="KW-0175">Coiled coil</keyword>
<dbReference type="PANTHER" id="PTHR33215">
    <property type="entry name" value="PROTEIN DISTAL ANTENNA"/>
    <property type="match status" value="1"/>
</dbReference>
<dbReference type="GO" id="GO:0004803">
    <property type="term" value="F:transposase activity"/>
    <property type="evidence" value="ECO:0007669"/>
    <property type="project" value="InterPro"/>
</dbReference>
<dbReference type="AlphaFoldDB" id="A0A1I2GQ77"/>
<evidence type="ECO:0000313" key="2">
    <source>
        <dbReference type="EMBL" id="SFF18997.1"/>
    </source>
</evidence>
<gene>
    <name evidence="2" type="ORF">SAMN05216167_13423</name>
</gene>
<protein>
    <submittedName>
        <fullName evidence="2">Transposase</fullName>
    </submittedName>
</protein>